<keyword evidence="3" id="KW-1003">Cell membrane</keyword>
<protein>
    <submittedName>
        <fullName evidence="9">ABC-type sugar transport system permease subunit</fullName>
    </submittedName>
</protein>
<organism evidence="9 10">
    <name type="scientific">Arthrobacter russicus</name>
    <dbReference type="NCBI Taxonomy" id="172040"/>
    <lineage>
        <taxon>Bacteria</taxon>
        <taxon>Bacillati</taxon>
        <taxon>Actinomycetota</taxon>
        <taxon>Actinomycetes</taxon>
        <taxon>Micrococcales</taxon>
        <taxon>Micrococcaceae</taxon>
        <taxon>Arthrobacter</taxon>
    </lineage>
</organism>
<evidence type="ECO:0000256" key="6">
    <source>
        <dbReference type="ARBA" id="ARBA00023136"/>
    </source>
</evidence>
<dbReference type="RefSeq" id="WP_309799013.1">
    <property type="nucleotide sequence ID" value="NZ_BAAAHY010000005.1"/>
</dbReference>
<dbReference type="SUPFAM" id="SSF161098">
    <property type="entry name" value="MetI-like"/>
    <property type="match status" value="1"/>
</dbReference>
<keyword evidence="6 7" id="KW-0472">Membrane</keyword>
<evidence type="ECO:0000256" key="4">
    <source>
        <dbReference type="ARBA" id="ARBA00022692"/>
    </source>
</evidence>
<feature type="domain" description="ABC transmembrane type-1" evidence="8">
    <location>
        <begin position="89"/>
        <end position="306"/>
    </location>
</feature>
<sequence length="316" mass="35137">MSLRTAERQAERQPLNRQLRSRKKSKLPLLLLLPAVATVTLAMGYPLVRQCIMAFQEFSLAQQFGAEPEFIWFGNFVTVLTDSAFWLVLARSLLFCLVCAALTMLIGVGGAVLLTKLFRPISVLVQSVMLLAWALPVLSSLQVFQRIFDARSGVVDWVLGKLGFAGMENFNWFSNPLTFFVMAGLLVVWMSVPLVLFMVYASITQIDESMLEASTIDGANGWKQFREITVPTIAPVLLLVGILQVIWDLRVFTQIYILQKSSGITEQTNVLGTYIYQVGLAGGDYGVASATALIMLAITLLLTWRYVRLVIKQGDL</sequence>
<dbReference type="InterPro" id="IPR035906">
    <property type="entry name" value="MetI-like_sf"/>
</dbReference>
<dbReference type="InterPro" id="IPR000515">
    <property type="entry name" value="MetI-like"/>
</dbReference>
<evidence type="ECO:0000313" key="10">
    <source>
        <dbReference type="Proteomes" id="UP001185069"/>
    </source>
</evidence>
<name>A0ABU1JDD1_9MICC</name>
<evidence type="ECO:0000256" key="5">
    <source>
        <dbReference type="ARBA" id="ARBA00022989"/>
    </source>
</evidence>
<keyword evidence="9" id="KW-0762">Sugar transport</keyword>
<evidence type="ECO:0000256" key="7">
    <source>
        <dbReference type="RuleBase" id="RU363032"/>
    </source>
</evidence>
<dbReference type="PANTHER" id="PTHR43227:SF8">
    <property type="entry name" value="DIACETYLCHITOBIOSE UPTAKE SYSTEM PERMEASE PROTEIN DASB"/>
    <property type="match status" value="1"/>
</dbReference>
<comment type="similarity">
    <text evidence="7">Belongs to the binding-protein-dependent transport system permease family.</text>
</comment>
<feature type="transmembrane region" description="Helical" evidence="7">
    <location>
        <begin position="285"/>
        <end position="307"/>
    </location>
</feature>
<dbReference type="PROSITE" id="PS50928">
    <property type="entry name" value="ABC_TM1"/>
    <property type="match status" value="1"/>
</dbReference>
<comment type="subcellular location">
    <subcellularLocation>
        <location evidence="1 7">Cell membrane</location>
        <topology evidence="1 7">Multi-pass membrane protein</topology>
    </subcellularLocation>
</comment>
<evidence type="ECO:0000313" key="9">
    <source>
        <dbReference type="EMBL" id="MDR6270149.1"/>
    </source>
</evidence>
<feature type="transmembrane region" description="Helical" evidence="7">
    <location>
        <begin position="27"/>
        <end position="48"/>
    </location>
</feature>
<proteinExistence type="inferred from homology"/>
<gene>
    <name evidence="9" type="ORF">JOE69_002387</name>
</gene>
<dbReference type="CDD" id="cd06261">
    <property type="entry name" value="TM_PBP2"/>
    <property type="match status" value="1"/>
</dbReference>
<dbReference type="InterPro" id="IPR050809">
    <property type="entry name" value="UgpAE/MalFG_permease"/>
</dbReference>
<feature type="transmembrane region" description="Helical" evidence="7">
    <location>
        <begin position="84"/>
        <end position="114"/>
    </location>
</feature>
<dbReference type="EMBL" id="JAVDQF010000001">
    <property type="protein sequence ID" value="MDR6270149.1"/>
    <property type="molecule type" value="Genomic_DNA"/>
</dbReference>
<evidence type="ECO:0000259" key="8">
    <source>
        <dbReference type="PROSITE" id="PS50928"/>
    </source>
</evidence>
<evidence type="ECO:0000256" key="2">
    <source>
        <dbReference type="ARBA" id="ARBA00022448"/>
    </source>
</evidence>
<accession>A0ABU1JDD1</accession>
<dbReference type="Proteomes" id="UP001185069">
    <property type="component" value="Unassembled WGS sequence"/>
</dbReference>
<feature type="transmembrane region" description="Helical" evidence="7">
    <location>
        <begin position="121"/>
        <end position="144"/>
    </location>
</feature>
<keyword evidence="10" id="KW-1185">Reference proteome</keyword>
<feature type="transmembrane region" description="Helical" evidence="7">
    <location>
        <begin position="177"/>
        <end position="201"/>
    </location>
</feature>
<dbReference type="Gene3D" id="1.10.3720.10">
    <property type="entry name" value="MetI-like"/>
    <property type="match status" value="1"/>
</dbReference>
<keyword evidence="5 7" id="KW-1133">Transmembrane helix</keyword>
<dbReference type="PANTHER" id="PTHR43227">
    <property type="entry name" value="BLL4140 PROTEIN"/>
    <property type="match status" value="1"/>
</dbReference>
<dbReference type="Pfam" id="PF00528">
    <property type="entry name" value="BPD_transp_1"/>
    <property type="match status" value="1"/>
</dbReference>
<comment type="caution">
    <text evidence="9">The sequence shown here is derived from an EMBL/GenBank/DDBJ whole genome shotgun (WGS) entry which is preliminary data.</text>
</comment>
<feature type="transmembrane region" description="Helical" evidence="7">
    <location>
        <begin position="228"/>
        <end position="247"/>
    </location>
</feature>
<keyword evidence="4 7" id="KW-0812">Transmembrane</keyword>
<reference evidence="9 10" key="1">
    <citation type="submission" date="2023-07" db="EMBL/GenBank/DDBJ databases">
        <title>Sequencing the genomes of 1000 actinobacteria strains.</title>
        <authorList>
            <person name="Klenk H.-P."/>
        </authorList>
    </citation>
    <scope>NUCLEOTIDE SEQUENCE [LARGE SCALE GENOMIC DNA]</scope>
    <source>
        <strain evidence="9 10">DSM 14555</strain>
    </source>
</reference>
<evidence type="ECO:0000256" key="1">
    <source>
        <dbReference type="ARBA" id="ARBA00004651"/>
    </source>
</evidence>
<evidence type="ECO:0000256" key="3">
    <source>
        <dbReference type="ARBA" id="ARBA00022475"/>
    </source>
</evidence>
<keyword evidence="2 7" id="KW-0813">Transport</keyword>